<evidence type="ECO:0000313" key="1">
    <source>
        <dbReference type="EMBL" id="QPT40892.1"/>
    </source>
</evidence>
<organism evidence="2 3">
    <name type="scientific">Oligella ureolytica</name>
    <dbReference type="NCBI Taxonomy" id="90244"/>
    <lineage>
        <taxon>Bacteria</taxon>
        <taxon>Pseudomonadati</taxon>
        <taxon>Pseudomonadota</taxon>
        <taxon>Betaproteobacteria</taxon>
        <taxon>Burkholderiales</taxon>
        <taxon>Alcaligenaceae</taxon>
        <taxon>Oligella</taxon>
    </lineage>
</organism>
<protein>
    <recommendedName>
        <fullName evidence="5">EcsC protein family</fullName>
    </recommendedName>
</protein>
<evidence type="ECO:0000313" key="3">
    <source>
        <dbReference type="Proteomes" id="UP000254603"/>
    </source>
</evidence>
<reference evidence="1 4" key="2">
    <citation type="submission" date="2020-12" db="EMBL/GenBank/DDBJ databases">
        <title>FDA dAtabase for Regulatory Grade micrObial Sequences (FDA-ARGOS): Supporting development and validation of Infectious Disease Dx tests.</title>
        <authorList>
            <person name="Sproer C."/>
            <person name="Gronow S."/>
            <person name="Severitt S."/>
            <person name="Schroder I."/>
            <person name="Tallon L."/>
            <person name="Sadzewicz L."/>
            <person name="Zhao X."/>
            <person name="Boylan J."/>
            <person name="Ott S."/>
            <person name="Bowen H."/>
            <person name="Vavikolanu K."/>
            <person name="Mehta A."/>
            <person name="Aluvathingal J."/>
            <person name="Nadendla S."/>
            <person name="Lowell S."/>
            <person name="Myers T."/>
            <person name="Yan Y."/>
            <person name="Sichtig H."/>
        </authorList>
    </citation>
    <scope>NUCLEOTIDE SEQUENCE [LARGE SCALE GENOMIC DNA]</scope>
    <source>
        <strain evidence="1 4">FDAARGOS_872</strain>
    </source>
</reference>
<name>A0A378XDL6_9BURK</name>
<dbReference type="RefSeq" id="WP_018575056.1">
    <property type="nucleotide sequence ID" value="NZ_CP065725.1"/>
</dbReference>
<dbReference type="PANTHER" id="PTHR32341">
    <property type="entry name" value="INTERFERON-INDUCIBLE GTPASE"/>
    <property type="match status" value="1"/>
</dbReference>
<dbReference type="EMBL" id="CP065725">
    <property type="protein sequence ID" value="QPT40892.1"/>
    <property type="molecule type" value="Genomic_DNA"/>
</dbReference>
<dbReference type="InterPro" id="IPR051515">
    <property type="entry name" value="IRG"/>
</dbReference>
<dbReference type="EMBL" id="UGSB01000001">
    <property type="protein sequence ID" value="SUA53080.1"/>
    <property type="molecule type" value="Genomic_DNA"/>
</dbReference>
<gene>
    <name evidence="1" type="ORF">I6G29_04865</name>
    <name evidence="2" type="ORF">NCTC11997_01025</name>
</gene>
<dbReference type="PANTHER" id="PTHR32341:SF10">
    <property type="entry name" value="INTERFERON-INDUCIBLE GTPASE 5"/>
    <property type="match status" value="1"/>
</dbReference>
<evidence type="ECO:0000313" key="2">
    <source>
        <dbReference type="EMBL" id="SUA53080.1"/>
    </source>
</evidence>
<accession>A0A378XDL6</accession>
<keyword evidence="4" id="KW-1185">Reference proteome</keyword>
<reference evidence="2 3" key="1">
    <citation type="submission" date="2018-06" db="EMBL/GenBank/DDBJ databases">
        <authorList>
            <consortium name="Pathogen Informatics"/>
            <person name="Doyle S."/>
        </authorList>
    </citation>
    <scope>NUCLEOTIDE SEQUENCE [LARGE SCALE GENOMIC DNA]</scope>
    <source>
        <strain evidence="2 3">NCTC11997</strain>
    </source>
</reference>
<dbReference type="Proteomes" id="UP000594903">
    <property type="component" value="Chromosome"/>
</dbReference>
<evidence type="ECO:0008006" key="5">
    <source>
        <dbReference type="Google" id="ProtNLM"/>
    </source>
</evidence>
<dbReference type="AlphaFoldDB" id="A0A378XDL6"/>
<proteinExistence type="predicted"/>
<sequence length="190" mass="20501">MPKTTKDLPPEVLQLQKIRDECYDMVNTSSYFSGAVAAVPIPGLDIANDVSVLTRLLPKINKKFGLSPEQIDQLDPQLKELTLIAITKLGTNLIGKYVTREAAVKAVTAISTKAATTAVTKTGLKYVPLLGPVLSGGISFGAMRYVGRAHVNDCYKIALSVLEQSRNLAADAARTIDVEVKEIESTNNKE</sequence>
<evidence type="ECO:0000313" key="4">
    <source>
        <dbReference type="Proteomes" id="UP000594903"/>
    </source>
</evidence>
<dbReference type="Proteomes" id="UP000254603">
    <property type="component" value="Unassembled WGS sequence"/>
</dbReference>